<evidence type="ECO:0000259" key="5">
    <source>
        <dbReference type="Pfam" id="PF25390"/>
    </source>
</evidence>
<dbReference type="InterPro" id="IPR051553">
    <property type="entry name" value="Ran_GTPase-activating"/>
</dbReference>
<dbReference type="AlphaFoldDB" id="A0A8T1M4N5"/>
<feature type="compositionally biased region" description="Polar residues" evidence="4">
    <location>
        <begin position="755"/>
        <end position="770"/>
    </location>
</feature>
<name>A0A8T1M4N5_CLOSI</name>
<gene>
    <name evidence="6" type="ORF">CSKR_100814</name>
</gene>
<dbReference type="SUPFAM" id="SSF50985">
    <property type="entry name" value="RCC1/BLIP-II"/>
    <property type="match status" value="1"/>
</dbReference>
<feature type="repeat" description="RCC1" evidence="3">
    <location>
        <begin position="252"/>
        <end position="335"/>
    </location>
</feature>
<sequence length="883" mass="91655">MNLSVFKTIGAMHKVPLDRSTEPPYDGKLVERLIQNKAVGMTSRLGGDGRVADPIRGKRHSLHLDGSGKKRRKVDTVSGCRSPLVHTSTVQMKQPLVPPVSFSVPGLALLFGVGDTGQLGLGPDITERSRPCRFSKASLTALGIGDQDLESLTTQICAGGMHTVCLTGAGRVITCGCNDEGALGRNVLSDSELQPPTKKPHIDGKESGHQDSDVPDLLAEETYPAYVPLPPSVKICMVSAGDSHTAALDSEGQVWLWGTFRGASGPIGLTEAGEISQIPKRLFPLISSAPATDKAPGSEVKPVPSSAMSSLHMGMGARVVKIASGQDHLVCLTDEGRLYTMGCGEQGQLGRIAERFARTGGRHGMSALLSPAECRVRGAVRFSDAWAGGFATFARCQATGTIYACGLNNYGQLGLKKASAVVNGDADENDEATIDGGLGEEGDEMDVDAARLITDQNEVDKSEAALLARQGPLIQFMLTKAHGFSRDRNWRQFAVGMHHTLALDGLGHVYAVGRPDYGRLGLGKPAAASHLSVPQPSRVHGLLSDRTCSWVGCGEACSFAVDTSGVAYSWGMGSNKQLGHGDDGDEDCYEPGVIKGKQLENRFVSIIDAGGQHTVLLAHSSLPSNGMPLANATPLSNDITSGNGYDLPNEPSYASSALKTSSAENISSNISAFSTTIPHPASDNKFADLSGIAPVLAPSHPRRNRHLSPSSVTGYAPVTFLGRGADSTTCSTAGATINSSVHSSAVSDTSSVGSCASNTSTSSQLNSAKSTDGGGSSRCSSFGTYSVQSSLPVGPPAEDVPGVSANNGSLMLDPISASLLATSRTLTQTNRTGAVGCRSTQIRSAGMSICSTSSEAGILTDTISLGSMTASPADLISGEQSSS</sequence>
<reference evidence="6 7" key="1">
    <citation type="journal article" date="2018" name="Biotechnol. Adv.">
        <title>Improved genomic resources and new bioinformatic workflow for the carcinogenic parasite Clonorchis sinensis: Biotechnological implications.</title>
        <authorList>
            <person name="Wang D."/>
            <person name="Korhonen P.K."/>
            <person name="Gasser R.B."/>
            <person name="Young N.D."/>
        </authorList>
    </citation>
    <scope>NUCLEOTIDE SEQUENCE [LARGE SCALE GENOMIC DNA]</scope>
    <source>
        <strain evidence="6">Cs-k2</strain>
    </source>
</reference>
<dbReference type="GO" id="GO:0005737">
    <property type="term" value="C:cytoplasm"/>
    <property type="evidence" value="ECO:0007669"/>
    <property type="project" value="TreeGrafter"/>
</dbReference>
<evidence type="ECO:0000256" key="2">
    <source>
        <dbReference type="ARBA" id="ARBA00022737"/>
    </source>
</evidence>
<feature type="region of interest" description="Disordered" evidence="4">
    <location>
        <begin position="188"/>
        <end position="212"/>
    </location>
</feature>
<keyword evidence="2" id="KW-0677">Repeat</keyword>
<dbReference type="Pfam" id="PF25390">
    <property type="entry name" value="WD40_RLD"/>
    <property type="match status" value="1"/>
</dbReference>
<feature type="repeat" description="RCC1" evidence="3">
    <location>
        <begin position="336"/>
        <end position="398"/>
    </location>
</feature>
<feature type="region of interest" description="Disordered" evidence="4">
    <location>
        <begin position="45"/>
        <end position="73"/>
    </location>
</feature>
<dbReference type="EMBL" id="NIRI02000056">
    <property type="protein sequence ID" value="KAG5443938.1"/>
    <property type="molecule type" value="Genomic_DNA"/>
</dbReference>
<dbReference type="PRINTS" id="PR00633">
    <property type="entry name" value="RCCNDNSATION"/>
</dbReference>
<keyword evidence="7" id="KW-1185">Reference proteome</keyword>
<proteinExistence type="predicted"/>
<feature type="repeat" description="RCC1" evidence="3">
    <location>
        <begin position="507"/>
        <end position="564"/>
    </location>
</feature>
<comment type="caution">
    <text evidence="6">The sequence shown here is derived from an EMBL/GenBank/DDBJ whole genome shotgun (WGS) entry which is preliminary data.</text>
</comment>
<feature type="compositionally biased region" description="Basic and acidic residues" evidence="4">
    <location>
        <begin position="50"/>
        <end position="68"/>
    </location>
</feature>
<accession>A0A8T1M4N5</accession>
<feature type="repeat" description="RCC1" evidence="3">
    <location>
        <begin position="106"/>
        <end position="169"/>
    </location>
</feature>
<reference evidence="6 7" key="2">
    <citation type="journal article" date="2021" name="Genomics">
        <title>High-quality reference genome for Clonorchis sinensis.</title>
        <authorList>
            <person name="Young N.D."/>
            <person name="Stroehlein A.J."/>
            <person name="Kinkar L."/>
            <person name="Wang T."/>
            <person name="Sohn W.M."/>
            <person name="Chang B.C.H."/>
            <person name="Kaur P."/>
            <person name="Weisz D."/>
            <person name="Dudchenko O."/>
            <person name="Aiden E.L."/>
            <person name="Korhonen P.K."/>
            <person name="Gasser R.B."/>
        </authorList>
    </citation>
    <scope>NUCLEOTIDE SEQUENCE [LARGE SCALE GENOMIC DNA]</scope>
    <source>
        <strain evidence="6">Cs-k2</strain>
    </source>
</reference>
<feature type="repeat" description="RCC1" evidence="3">
    <location>
        <begin position="565"/>
        <end position="620"/>
    </location>
</feature>
<dbReference type="OrthoDB" id="61110at2759"/>
<evidence type="ECO:0000313" key="6">
    <source>
        <dbReference type="EMBL" id="KAG5443938.1"/>
    </source>
</evidence>
<feature type="domain" description="RCC1-like" evidence="5">
    <location>
        <begin position="109"/>
        <end position="616"/>
    </location>
</feature>
<dbReference type="InterPro" id="IPR058923">
    <property type="entry name" value="RCC1-like_dom"/>
</dbReference>
<dbReference type="InterPro" id="IPR000408">
    <property type="entry name" value="Reg_chr_condens"/>
</dbReference>
<evidence type="ECO:0000256" key="1">
    <source>
        <dbReference type="ARBA" id="ARBA00022658"/>
    </source>
</evidence>
<dbReference type="PANTHER" id="PTHR45982">
    <property type="entry name" value="REGULATOR OF CHROMOSOME CONDENSATION"/>
    <property type="match status" value="1"/>
</dbReference>
<evidence type="ECO:0000313" key="7">
    <source>
        <dbReference type="Proteomes" id="UP000286415"/>
    </source>
</evidence>
<evidence type="ECO:0000256" key="4">
    <source>
        <dbReference type="SAM" id="MobiDB-lite"/>
    </source>
</evidence>
<dbReference type="InterPro" id="IPR009091">
    <property type="entry name" value="RCC1/BLIP-II"/>
</dbReference>
<dbReference type="PROSITE" id="PS50012">
    <property type="entry name" value="RCC1_3"/>
    <property type="match status" value="6"/>
</dbReference>
<protein>
    <submittedName>
        <fullName evidence="6">Regulator of chromosome condensation</fullName>
    </submittedName>
</protein>
<dbReference type="PROSITE" id="PS00626">
    <property type="entry name" value="RCC1_2"/>
    <property type="match status" value="2"/>
</dbReference>
<feature type="compositionally biased region" description="Basic and acidic residues" evidence="4">
    <location>
        <begin position="200"/>
        <end position="212"/>
    </location>
</feature>
<evidence type="ECO:0000256" key="3">
    <source>
        <dbReference type="PROSITE-ProRule" id="PRU00235"/>
    </source>
</evidence>
<dbReference type="PANTHER" id="PTHR45982:SF1">
    <property type="entry name" value="REGULATOR OF CHROMOSOME CONDENSATION"/>
    <property type="match status" value="1"/>
</dbReference>
<dbReference type="GO" id="GO:0005085">
    <property type="term" value="F:guanyl-nucleotide exchange factor activity"/>
    <property type="evidence" value="ECO:0007669"/>
    <property type="project" value="TreeGrafter"/>
</dbReference>
<feature type="region of interest" description="Disordered" evidence="4">
    <location>
        <begin position="748"/>
        <end position="775"/>
    </location>
</feature>
<feature type="repeat" description="RCC1" evidence="3">
    <location>
        <begin position="170"/>
        <end position="251"/>
    </location>
</feature>
<dbReference type="Gene3D" id="2.130.10.30">
    <property type="entry name" value="Regulator of chromosome condensation 1/beta-lactamase-inhibitor protein II"/>
    <property type="match status" value="1"/>
</dbReference>
<dbReference type="Proteomes" id="UP000286415">
    <property type="component" value="Unassembled WGS sequence"/>
</dbReference>
<organism evidence="6 7">
    <name type="scientific">Clonorchis sinensis</name>
    <name type="common">Chinese liver fluke</name>
    <dbReference type="NCBI Taxonomy" id="79923"/>
    <lineage>
        <taxon>Eukaryota</taxon>
        <taxon>Metazoa</taxon>
        <taxon>Spiralia</taxon>
        <taxon>Lophotrochozoa</taxon>
        <taxon>Platyhelminthes</taxon>
        <taxon>Trematoda</taxon>
        <taxon>Digenea</taxon>
        <taxon>Opisthorchiida</taxon>
        <taxon>Opisthorchiata</taxon>
        <taxon>Opisthorchiidae</taxon>
        <taxon>Clonorchis</taxon>
    </lineage>
</organism>
<keyword evidence="1" id="KW-0344">Guanine-nucleotide releasing factor</keyword>